<dbReference type="InParanoid" id="G3ILM9"/>
<dbReference type="EMBL" id="JH004154">
    <property type="protein sequence ID" value="EGW15154.1"/>
    <property type="molecule type" value="Genomic_DNA"/>
</dbReference>
<sequence>MKASPPPVTPMQAEIWARSSSSSSVLCNNRHLSPLRPAQVYHHTAVTPVTYSAGAKEMGLCCFLKVTKCFGI</sequence>
<organism evidence="1 2">
    <name type="scientific">Cricetulus griseus</name>
    <name type="common">Chinese hamster</name>
    <name type="synonym">Cricetulus barabensis griseus</name>
    <dbReference type="NCBI Taxonomy" id="10029"/>
    <lineage>
        <taxon>Eukaryota</taxon>
        <taxon>Metazoa</taxon>
        <taxon>Chordata</taxon>
        <taxon>Craniata</taxon>
        <taxon>Vertebrata</taxon>
        <taxon>Euteleostomi</taxon>
        <taxon>Mammalia</taxon>
        <taxon>Eutheria</taxon>
        <taxon>Euarchontoglires</taxon>
        <taxon>Glires</taxon>
        <taxon>Rodentia</taxon>
        <taxon>Myomorpha</taxon>
        <taxon>Muroidea</taxon>
        <taxon>Cricetidae</taxon>
        <taxon>Cricetinae</taxon>
        <taxon>Cricetulus</taxon>
    </lineage>
</organism>
<dbReference type="GlyGen" id="G3ILM9">
    <property type="glycosylation" value="1 site"/>
</dbReference>
<name>G3ILM9_CRIGR</name>
<evidence type="ECO:0000313" key="2">
    <source>
        <dbReference type="Proteomes" id="UP000001075"/>
    </source>
</evidence>
<dbReference type="Proteomes" id="UP000001075">
    <property type="component" value="Unassembled WGS sequence"/>
</dbReference>
<gene>
    <name evidence="1" type="ORF">I79_024799</name>
</gene>
<reference evidence="2" key="1">
    <citation type="journal article" date="2011" name="Nat. Biotechnol.">
        <title>The genomic sequence of the Chinese hamster ovary (CHO)-K1 cell line.</title>
        <authorList>
            <person name="Xu X."/>
            <person name="Nagarajan H."/>
            <person name="Lewis N.E."/>
            <person name="Pan S."/>
            <person name="Cai Z."/>
            <person name="Liu X."/>
            <person name="Chen W."/>
            <person name="Xie M."/>
            <person name="Wang W."/>
            <person name="Hammond S."/>
            <person name="Andersen M.R."/>
            <person name="Neff N."/>
            <person name="Passarelli B."/>
            <person name="Koh W."/>
            <person name="Fan H.C."/>
            <person name="Wang J."/>
            <person name="Gui Y."/>
            <person name="Lee K.H."/>
            <person name="Betenbaugh M.J."/>
            <person name="Quake S.R."/>
            <person name="Famili I."/>
            <person name="Palsson B.O."/>
            <person name="Wang J."/>
        </authorList>
    </citation>
    <scope>NUCLEOTIDE SEQUENCE [LARGE SCALE GENOMIC DNA]</scope>
    <source>
        <strain evidence="2">CHO K1 cell line</strain>
    </source>
</reference>
<protein>
    <submittedName>
        <fullName evidence="1">Uncharacterized protein</fullName>
    </submittedName>
</protein>
<accession>G3ILM9</accession>
<dbReference type="AlphaFoldDB" id="G3ILM9"/>
<proteinExistence type="predicted"/>
<evidence type="ECO:0000313" key="1">
    <source>
        <dbReference type="EMBL" id="EGW15154.1"/>
    </source>
</evidence>